<name>A0A6H0XRS6_9PEZI</name>
<comment type="similarity">
    <text evidence="3 11">Belongs to the ALG14 family.</text>
</comment>
<evidence type="ECO:0000256" key="2">
    <source>
        <dbReference type="ARBA" id="ARBA00004590"/>
    </source>
</evidence>
<sequence>MAWLGTALLLLFTIAVTTAAAVRVVWIIDPQRKKPIRHGRRNPHEPTHLLIVLGSGGHTAEMISMLERAVTDPEPTRRLEWRDYTHRTWVISSGDALSAQRAKSFEEMAVKLSNQDNLMAGKVKKATDLGPGTYDIHTVPRAREIHQPLATAPLFTEVCFRMLGSACQQCHPQA</sequence>
<dbReference type="InterPro" id="IPR013969">
    <property type="entry name" value="Oligosacch_biosynth_Alg14"/>
</dbReference>
<evidence type="ECO:0000256" key="6">
    <source>
        <dbReference type="ARBA" id="ARBA00022692"/>
    </source>
</evidence>
<keyword evidence="8" id="KW-1133">Transmembrane helix</keyword>
<feature type="signal peptide" evidence="12">
    <location>
        <begin position="1"/>
        <end position="19"/>
    </location>
</feature>
<comment type="function">
    <text evidence="11">Involved in protein N-glycosylation. Essential for the second step of the dolichol-linked oligosaccharide pathway. Anchors the catalytic subunit ALG13 to the ER.</text>
</comment>
<reference evidence="13 14" key="1">
    <citation type="journal article" date="2016" name="Sci. Rep.">
        <title>Peltaster fructicola genome reveals evolution from an invasive phytopathogen to an ectophytic parasite.</title>
        <authorList>
            <person name="Xu C."/>
            <person name="Chen H."/>
            <person name="Gleason M.L."/>
            <person name="Xu J.R."/>
            <person name="Liu H."/>
            <person name="Zhang R."/>
            <person name="Sun G."/>
        </authorList>
    </citation>
    <scope>NUCLEOTIDE SEQUENCE [LARGE SCALE GENOMIC DNA]</scope>
    <source>
        <strain evidence="13 14">LNHT1506</strain>
    </source>
</reference>
<evidence type="ECO:0000256" key="9">
    <source>
        <dbReference type="ARBA" id="ARBA00023136"/>
    </source>
</evidence>
<evidence type="ECO:0000313" key="14">
    <source>
        <dbReference type="Proteomes" id="UP000503462"/>
    </source>
</evidence>
<keyword evidence="14" id="KW-1185">Reference proteome</keyword>
<evidence type="ECO:0000256" key="10">
    <source>
        <dbReference type="ARBA" id="ARBA00032062"/>
    </source>
</evidence>
<dbReference type="AlphaFoldDB" id="A0A6H0XRS6"/>
<keyword evidence="6" id="KW-0812">Transmembrane</keyword>
<evidence type="ECO:0000256" key="8">
    <source>
        <dbReference type="ARBA" id="ARBA00022989"/>
    </source>
</evidence>
<evidence type="ECO:0000256" key="12">
    <source>
        <dbReference type="SAM" id="SignalP"/>
    </source>
</evidence>
<evidence type="ECO:0000256" key="11">
    <source>
        <dbReference type="RuleBase" id="RU362127"/>
    </source>
</evidence>
<feature type="chain" id="PRO_5026095754" description="UDP-N-acetylglucosamine transferase subunit ALG14" evidence="12">
    <location>
        <begin position="20"/>
        <end position="174"/>
    </location>
</feature>
<evidence type="ECO:0000256" key="5">
    <source>
        <dbReference type="ARBA" id="ARBA00017467"/>
    </source>
</evidence>
<evidence type="ECO:0000256" key="1">
    <source>
        <dbReference type="ARBA" id="ARBA00004389"/>
    </source>
</evidence>
<dbReference type="Pfam" id="PF08660">
    <property type="entry name" value="Alg14"/>
    <property type="match status" value="1"/>
</dbReference>
<comment type="subcellular location">
    <subcellularLocation>
        <location evidence="1 11">Endoplasmic reticulum membrane</location>
        <topology evidence="1 11">Single-pass membrane protein</topology>
    </subcellularLocation>
    <subcellularLocation>
        <location evidence="2">Nucleus membrane</location>
        <topology evidence="2">Single-pass membrane protein</topology>
    </subcellularLocation>
</comment>
<evidence type="ECO:0000256" key="4">
    <source>
        <dbReference type="ARBA" id="ARBA00011335"/>
    </source>
</evidence>
<dbReference type="GO" id="GO:0004577">
    <property type="term" value="F:N-acetylglucosaminyldiphosphodolichol N-acetylglucosaminyltransferase activity"/>
    <property type="evidence" value="ECO:0007669"/>
    <property type="project" value="TreeGrafter"/>
</dbReference>
<keyword evidence="12" id="KW-0732">Signal</keyword>
<evidence type="ECO:0000256" key="7">
    <source>
        <dbReference type="ARBA" id="ARBA00022824"/>
    </source>
</evidence>
<keyword evidence="9" id="KW-0472">Membrane</keyword>
<evidence type="ECO:0000256" key="3">
    <source>
        <dbReference type="ARBA" id="ARBA00009731"/>
    </source>
</evidence>
<protein>
    <recommendedName>
        <fullName evidence="5 11">UDP-N-acetylglucosamine transferase subunit ALG14</fullName>
    </recommendedName>
    <alternativeName>
        <fullName evidence="10 11">Asparagine-linked glycosylation protein 14</fullName>
    </alternativeName>
</protein>
<dbReference type="GO" id="GO:0031965">
    <property type="term" value="C:nuclear membrane"/>
    <property type="evidence" value="ECO:0007669"/>
    <property type="project" value="UniProtKB-SubCell"/>
</dbReference>
<proteinExistence type="inferred from homology"/>
<dbReference type="Proteomes" id="UP000503462">
    <property type="component" value="Chromosome 2"/>
</dbReference>
<organism evidence="13 14">
    <name type="scientific">Peltaster fructicola</name>
    <dbReference type="NCBI Taxonomy" id="286661"/>
    <lineage>
        <taxon>Eukaryota</taxon>
        <taxon>Fungi</taxon>
        <taxon>Dikarya</taxon>
        <taxon>Ascomycota</taxon>
        <taxon>Pezizomycotina</taxon>
        <taxon>Dothideomycetes</taxon>
        <taxon>Dothideomycetes incertae sedis</taxon>
        <taxon>Peltaster</taxon>
    </lineage>
</organism>
<gene>
    <name evidence="11" type="primary">ALG14</name>
    <name evidence="13" type="ORF">AMS68_002930</name>
</gene>
<accession>A0A6H0XRS6</accession>
<keyword evidence="7 11" id="KW-0256">Endoplasmic reticulum</keyword>
<dbReference type="PANTHER" id="PTHR12154">
    <property type="entry name" value="GLYCOSYL TRANSFERASE-RELATED"/>
    <property type="match status" value="1"/>
</dbReference>
<dbReference type="PANTHER" id="PTHR12154:SF4">
    <property type="entry name" value="UDP-N-ACETYLGLUCOSAMINE TRANSFERASE SUBUNIT ALG14 HOMOLOG"/>
    <property type="match status" value="1"/>
</dbReference>
<dbReference type="OrthoDB" id="17098at2759"/>
<evidence type="ECO:0000313" key="13">
    <source>
        <dbReference type="EMBL" id="QIW97412.1"/>
    </source>
</evidence>
<comment type="subunit">
    <text evidence="4 11">Heterodimer with ALG13 to form a functional enzyme.</text>
</comment>
<dbReference type="GO" id="GO:0043541">
    <property type="term" value="C:UDP-N-acetylglucosamine transferase complex"/>
    <property type="evidence" value="ECO:0007669"/>
    <property type="project" value="TreeGrafter"/>
</dbReference>
<dbReference type="EMBL" id="CP051140">
    <property type="protein sequence ID" value="QIW97412.1"/>
    <property type="molecule type" value="Genomic_DNA"/>
</dbReference>
<dbReference type="GO" id="GO:0006488">
    <property type="term" value="P:dolichol-linked oligosaccharide biosynthetic process"/>
    <property type="evidence" value="ECO:0007669"/>
    <property type="project" value="InterPro"/>
</dbReference>